<sequence>MDGHCVERWRETGWAGTCVRSSTLGLTATAGLSAPSSSAPRLTAVSQPSDLTTACSTSSGGFLLSKHITYSITTASQGSVIFSSPVNPNSSSDNLRSSTNTVVLRYVNGTSNLSPSAV</sequence>
<proteinExistence type="predicted"/>
<name>A0A0D9XG91_9ORYZ</name>
<reference evidence="1" key="3">
    <citation type="submission" date="2015-04" db="UniProtKB">
        <authorList>
            <consortium name="EnsemblPlants"/>
        </authorList>
    </citation>
    <scope>IDENTIFICATION</scope>
</reference>
<protein>
    <submittedName>
        <fullName evidence="1">Uncharacterized protein</fullName>
    </submittedName>
</protein>
<organism evidence="1 2">
    <name type="scientific">Leersia perrieri</name>
    <dbReference type="NCBI Taxonomy" id="77586"/>
    <lineage>
        <taxon>Eukaryota</taxon>
        <taxon>Viridiplantae</taxon>
        <taxon>Streptophyta</taxon>
        <taxon>Embryophyta</taxon>
        <taxon>Tracheophyta</taxon>
        <taxon>Spermatophyta</taxon>
        <taxon>Magnoliopsida</taxon>
        <taxon>Liliopsida</taxon>
        <taxon>Poales</taxon>
        <taxon>Poaceae</taxon>
        <taxon>BOP clade</taxon>
        <taxon>Oryzoideae</taxon>
        <taxon>Oryzeae</taxon>
        <taxon>Oryzinae</taxon>
        <taxon>Leersia</taxon>
    </lineage>
</organism>
<evidence type="ECO:0000313" key="2">
    <source>
        <dbReference type="Proteomes" id="UP000032180"/>
    </source>
</evidence>
<dbReference type="EnsemblPlants" id="LPERR09G14160.1">
    <property type="protein sequence ID" value="LPERR09G14160.1"/>
    <property type="gene ID" value="LPERR09G14160"/>
</dbReference>
<evidence type="ECO:0000313" key="1">
    <source>
        <dbReference type="EnsemblPlants" id="LPERR09G14160.1"/>
    </source>
</evidence>
<dbReference type="AlphaFoldDB" id="A0A0D9XG91"/>
<dbReference type="Proteomes" id="UP000032180">
    <property type="component" value="Chromosome 9"/>
</dbReference>
<accession>A0A0D9XG91</accession>
<dbReference type="HOGENOM" id="CLU_2076517_0_0_1"/>
<dbReference type="Gramene" id="LPERR09G14160.1">
    <property type="protein sequence ID" value="LPERR09G14160.1"/>
    <property type="gene ID" value="LPERR09G14160"/>
</dbReference>
<keyword evidence="2" id="KW-1185">Reference proteome</keyword>
<reference evidence="1 2" key="1">
    <citation type="submission" date="2012-08" db="EMBL/GenBank/DDBJ databases">
        <title>Oryza genome evolution.</title>
        <authorList>
            <person name="Wing R.A."/>
        </authorList>
    </citation>
    <scope>NUCLEOTIDE SEQUENCE</scope>
</reference>
<reference evidence="2" key="2">
    <citation type="submission" date="2013-12" db="EMBL/GenBank/DDBJ databases">
        <authorList>
            <person name="Yu Y."/>
            <person name="Lee S."/>
            <person name="de Baynast K."/>
            <person name="Wissotski M."/>
            <person name="Liu L."/>
            <person name="Talag J."/>
            <person name="Goicoechea J."/>
            <person name="Angelova A."/>
            <person name="Jetty R."/>
            <person name="Kudrna D."/>
            <person name="Golser W."/>
            <person name="Rivera L."/>
            <person name="Zhang J."/>
            <person name="Wing R."/>
        </authorList>
    </citation>
    <scope>NUCLEOTIDE SEQUENCE</scope>
</reference>